<gene>
    <name evidence="1" type="ORF">IEN85_20095</name>
</gene>
<sequence>MSAHPQTASATNADQRLSQLIKLKQLERPDAAYWQRFDQEFRSRQLTTFVQIQPVSTRLRRACMILARKAAPPVAAAGAVAITFFAVTNSPYLADSTEAELKPERIPLASAEKNETPPAYFVVNTEVAVPAQDEAPNRNTIYQVNALSSLGSKDEGYLLNATPVTYSRDSVGLTNGANVLRQQPNY</sequence>
<organism evidence="1 2">
    <name type="scientific">Pelagicoccus enzymogenes</name>
    <dbReference type="NCBI Taxonomy" id="2773457"/>
    <lineage>
        <taxon>Bacteria</taxon>
        <taxon>Pseudomonadati</taxon>
        <taxon>Verrucomicrobiota</taxon>
        <taxon>Opitutia</taxon>
        <taxon>Puniceicoccales</taxon>
        <taxon>Pelagicoccaceae</taxon>
        <taxon>Pelagicoccus</taxon>
    </lineage>
</organism>
<name>A0A927IJH6_9BACT</name>
<keyword evidence="2" id="KW-1185">Reference proteome</keyword>
<dbReference type="EMBL" id="JACYFG010000051">
    <property type="protein sequence ID" value="MBD5781813.1"/>
    <property type="molecule type" value="Genomic_DNA"/>
</dbReference>
<reference evidence="1" key="1">
    <citation type="submission" date="2020-09" db="EMBL/GenBank/DDBJ databases">
        <title>Pelagicoccus enzymogenes sp. nov. with an EPS production, isolated from marine sediment.</title>
        <authorList>
            <person name="Feng X."/>
        </authorList>
    </citation>
    <scope>NUCLEOTIDE SEQUENCE</scope>
    <source>
        <strain evidence="1">NFK12</strain>
    </source>
</reference>
<accession>A0A927IJH6</accession>
<protein>
    <submittedName>
        <fullName evidence="1">Uncharacterized protein</fullName>
    </submittedName>
</protein>
<dbReference type="AlphaFoldDB" id="A0A927IJH6"/>
<evidence type="ECO:0000313" key="1">
    <source>
        <dbReference type="EMBL" id="MBD5781813.1"/>
    </source>
</evidence>
<comment type="caution">
    <text evidence="1">The sequence shown here is derived from an EMBL/GenBank/DDBJ whole genome shotgun (WGS) entry which is preliminary data.</text>
</comment>
<evidence type="ECO:0000313" key="2">
    <source>
        <dbReference type="Proteomes" id="UP000622317"/>
    </source>
</evidence>
<dbReference type="Proteomes" id="UP000622317">
    <property type="component" value="Unassembled WGS sequence"/>
</dbReference>
<proteinExistence type="predicted"/>
<dbReference type="RefSeq" id="WP_191618893.1">
    <property type="nucleotide sequence ID" value="NZ_JACYFG010000051.1"/>
</dbReference>